<evidence type="ECO:0000313" key="2">
    <source>
        <dbReference type="EMBL" id="KAK9709443.1"/>
    </source>
</evidence>
<dbReference type="EMBL" id="JASPKY010000309">
    <property type="protein sequence ID" value="KAK9709443.1"/>
    <property type="molecule type" value="Genomic_DNA"/>
</dbReference>
<evidence type="ECO:0000256" key="1">
    <source>
        <dbReference type="SAM" id="MobiDB-lite"/>
    </source>
</evidence>
<proteinExistence type="predicted"/>
<dbReference type="EMBL" id="JASPKY010000309">
    <property type="protein sequence ID" value="KAK9709444.1"/>
    <property type="molecule type" value="Genomic_DNA"/>
</dbReference>
<feature type="compositionally biased region" description="Basic and acidic residues" evidence="1">
    <location>
        <begin position="45"/>
        <end position="54"/>
    </location>
</feature>
<reference evidence="3 4" key="2">
    <citation type="journal article" date="2024" name="BMC Genomics">
        <title>De novo assembly and annotation of Popillia japonica's genome with initial clues to its potential as an invasive pest.</title>
        <authorList>
            <person name="Cucini C."/>
            <person name="Boschi S."/>
            <person name="Funari R."/>
            <person name="Cardaioli E."/>
            <person name="Iannotti N."/>
            <person name="Marturano G."/>
            <person name="Paoli F."/>
            <person name="Bruttini M."/>
            <person name="Carapelli A."/>
            <person name="Frati F."/>
            <person name="Nardi F."/>
        </authorList>
    </citation>
    <scope>NUCLEOTIDE SEQUENCE [LARGE SCALE GENOMIC DNA]</scope>
    <source>
        <strain evidence="3">DMR45628</strain>
    </source>
</reference>
<evidence type="ECO:0000313" key="3">
    <source>
        <dbReference type="EMBL" id="KAK9709444.1"/>
    </source>
</evidence>
<protein>
    <submittedName>
        <fullName evidence="3">Uncharacterized protein</fullName>
    </submittedName>
</protein>
<accession>A0AAW1JYW0</accession>
<evidence type="ECO:0000313" key="4">
    <source>
        <dbReference type="Proteomes" id="UP001458880"/>
    </source>
</evidence>
<sequence length="70" mass="8006">MALRQIGRKNWQEKTKQKENNLAKDDLRSTHEASPQSPATVPRRNPKEGVEKMHKAWKKAQTGWGSSLPI</sequence>
<dbReference type="AlphaFoldDB" id="A0AAW1JYW0"/>
<feature type="compositionally biased region" description="Basic and acidic residues" evidence="1">
    <location>
        <begin position="10"/>
        <end position="31"/>
    </location>
</feature>
<feature type="region of interest" description="Disordered" evidence="1">
    <location>
        <begin position="1"/>
        <end position="70"/>
    </location>
</feature>
<dbReference type="Proteomes" id="UP001458880">
    <property type="component" value="Unassembled WGS sequence"/>
</dbReference>
<comment type="caution">
    <text evidence="3">The sequence shown here is derived from an EMBL/GenBank/DDBJ whole genome shotgun (WGS) entry which is preliminary data.</text>
</comment>
<keyword evidence="4" id="KW-1185">Reference proteome</keyword>
<name>A0AAW1JYW0_POPJA</name>
<reference evidence="3" key="1">
    <citation type="submission" date="2023-05" db="EMBL/GenBank/DDBJ databases">
        <authorList>
            <person name="Nardi F."/>
            <person name="Carapelli A."/>
            <person name="Cucini C."/>
        </authorList>
    </citation>
    <scope>NUCLEOTIDE SEQUENCE</scope>
    <source>
        <strain evidence="3">DMR45628</strain>
        <tissue evidence="3">Testes</tissue>
    </source>
</reference>
<organism evidence="3 4">
    <name type="scientific">Popillia japonica</name>
    <name type="common">Japanese beetle</name>
    <dbReference type="NCBI Taxonomy" id="7064"/>
    <lineage>
        <taxon>Eukaryota</taxon>
        <taxon>Metazoa</taxon>
        <taxon>Ecdysozoa</taxon>
        <taxon>Arthropoda</taxon>
        <taxon>Hexapoda</taxon>
        <taxon>Insecta</taxon>
        <taxon>Pterygota</taxon>
        <taxon>Neoptera</taxon>
        <taxon>Endopterygota</taxon>
        <taxon>Coleoptera</taxon>
        <taxon>Polyphaga</taxon>
        <taxon>Scarabaeiformia</taxon>
        <taxon>Scarabaeidae</taxon>
        <taxon>Rutelinae</taxon>
        <taxon>Popillia</taxon>
    </lineage>
</organism>
<gene>
    <name evidence="3" type="ORF">QE152_g26602</name>
    <name evidence="2" type="ORF">QE152_g26603</name>
</gene>